<evidence type="ECO:0000313" key="1">
    <source>
        <dbReference type="EMBL" id="MBB6071708.1"/>
    </source>
</evidence>
<proteinExistence type="predicted"/>
<protein>
    <submittedName>
        <fullName evidence="1">Uncharacterized protein</fullName>
    </submittedName>
</protein>
<comment type="caution">
    <text evidence="1">The sequence shown here is derived from an EMBL/GenBank/DDBJ whole genome shotgun (WGS) entry which is preliminary data.</text>
</comment>
<reference evidence="1 2" key="1">
    <citation type="submission" date="2020-08" db="EMBL/GenBank/DDBJ databases">
        <title>Genomic Encyclopedia of Type Strains, Phase IV (KMG-IV): sequencing the most valuable type-strain genomes for metagenomic binning, comparative biology and taxonomic classification.</title>
        <authorList>
            <person name="Goeker M."/>
        </authorList>
    </citation>
    <scope>NUCLEOTIDE SEQUENCE [LARGE SCALE GENOMIC DNA]</scope>
    <source>
        <strain evidence="1 2">DSM 29007</strain>
    </source>
</reference>
<sequence length="49" mass="5373">MAIVTTNDRIIIKEPVYPVDPTGCPTCLSGTPPRDPWYEEAIEPARATS</sequence>
<dbReference type="EMBL" id="JACHIA010000010">
    <property type="protein sequence ID" value="MBB6071708.1"/>
    <property type="molecule type" value="Genomic_DNA"/>
</dbReference>
<organism evidence="1 2">
    <name type="scientific">Longimicrobium terrae</name>
    <dbReference type="NCBI Taxonomy" id="1639882"/>
    <lineage>
        <taxon>Bacteria</taxon>
        <taxon>Pseudomonadati</taxon>
        <taxon>Gemmatimonadota</taxon>
        <taxon>Longimicrobiia</taxon>
        <taxon>Longimicrobiales</taxon>
        <taxon>Longimicrobiaceae</taxon>
        <taxon>Longimicrobium</taxon>
    </lineage>
</organism>
<accession>A0A841H161</accession>
<keyword evidence="2" id="KW-1185">Reference proteome</keyword>
<name>A0A841H161_9BACT</name>
<evidence type="ECO:0000313" key="2">
    <source>
        <dbReference type="Proteomes" id="UP000582837"/>
    </source>
</evidence>
<dbReference type="AlphaFoldDB" id="A0A841H161"/>
<dbReference type="Proteomes" id="UP000582837">
    <property type="component" value="Unassembled WGS sequence"/>
</dbReference>
<gene>
    <name evidence="1" type="ORF">HNQ61_003347</name>
</gene>
<dbReference type="RefSeq" id="WP_170032413.1">
    <property type="nucleotide sequence ID" value="NZ_JABDTL010000001.1"/>
</dbReference>